<dbReference type="InterPro" id="IPR016130">
    <property type="entry name" value="Tyr_Pase_AS"/>
</dbReference>
<dbReference type="GO" id="GO:0005634">
    <property type="term" value="C:nucleus"/>
    <property type="evidence" value="ECO:0007669"/>
    <property type="project" value="UniProtKB-SubCell"/>
</dbReference>
<dbReference type="OrthoDB" id="428974at2759"/>
<feature type="region of interest" description="Disordered" evidence="12">
    <location>
        <begin position="184"/>
        <end position="267"/>
    </location>
</feature>
<evidence type="ECO:0000256" key="5">
    <source>
        <dbReference type="ARBA" id="ARBA00022912"/>
    </source>
</evidence>
<evidence type="ECO:0000256" key="2">
    <source>
        <dbReference type="ARBA" id="ARBA00008601"/>
    </source>
</evidence>
<comment type="subunit">
    <text evidence="8">Monomer. May interact with SFRS7 and SFRS9/SRP30C.</text>
</comment>
<dbReference type="Proteomes" id="UP000287033">
    <property type="component" value="Unassembled WGS sequence"/>
</dbReference>
<feature type="region of interest" description="Disordered" evidence="12">
    <location>
        <begin position="305"/>
        <end position="381"/>
    </location>
</feature>
<dbReference type="SUPFAM" id="SSF52799">
    <property type="entry name" value="(Phosphotyrosine protein) phosphatases II"/>
    <property type="match status" value="1"/>
</dbReference>
<dbReference type="PROSITE" id="PS00383">
    <property type="entry name" value="TYR_PHOSPHATASE_1"/>
    <property type="match status" value="1"/>
</dbReference>
<name>A0A401RVW1_CHIPU</name>
<comment type="function">
    <text evidence="7">Possesses RNA 5'-triphosphatase and diphosphatase activities, but displays a poor protein-tyrosine phosphatase activity. In addition, has phosphatase activity with ATP, ADP and O-methylfluorescein phosphate (in vitro). Binds to RNA. May participate in nuclear mRNA metabolism.</text>
</comment>
<dbReference type="FunFam" id="3.90.190.10:FF:000064">
    <property type="entry name" value="RNA/RNP complex-1-interacting phosphatase homolog"/>
    <property type="match status" value="1"/>
</dbReference>
<dbReference type="STRING" id="137246.A0A401RVW1"/>
<keyword evidence="6" id="KW-0539">Nucleus</keyword>
<dbReference type="InterPro" id="IPR000340">
    <property type="entry name" value="Dual-sp_phosphatase_cat-dom"/>
</dbReference>
<feature type="compositionally biased region" description="Acidic residues" evidence="12">
    <location>
        <begin position="189"/>
        <end position="201"/>
    </location>
</feature>
<feature type="domain" description="Tyrosine specific protein phosphatases" evidence="13">
    <location>
        <begin position="104"/>
        <end position="162"/>
    </location>
</feature>
<evidence type="ECO:0000256" key="6">
    <source>
        <dbReference type="ARBA" id="ARBA00023242"/>
    </source>
</evidence>
<dbReference type="GO" id="GO:0004651">
    <property type="term" value="F:polynucleotide 5'-phosphatase activity"/>
    <property type="evidence" value="ECO:0007669"/>
    <property type="project" value="TreeGrafter"/>
</dbReference>
<comment type="similarity">
    <text evidence="2">Belongs to the protein-tyrosine phosphatase family. Non-receptor class dual specificity subfamily.</text>
</comment>
<accession>A0A401RVW1</accession>
<dbReference type="OMA" id="GHKMDGS"/>
<comment type="caution">
    <text evidence="14">The sequence shown here is derived from an EMBL/GenBank/DDBJ whole genome shotgun (WGS) entry which is preliminary data.</text>
</comment>
<evidence type="ECO:0000313" key="15">
    <source>
        <dbReference type="Proteomes" id="UP000287033"/>
    </source>
</evidence>
<dbReference type="GO" id="GO:0003723">
    <property type="term" value="F:RNA binding"/>
    <property type="evidence" value="ECO:0007669"/>
    <property type="project" value="UniProtKB-KW"/>
</dbReference>
<evidence type="ECO:0000256" key="9">
    <source>
        <dbReference type="ARBA" id="ARBA00068666"/>
    </source>
</evidence>
<dbReference type="AlphaFoldDB" id="A0A401RVW1"/>
<keyword evidence="3" id="KW-0378">Hydrolase</keyword>
<evidence type="ECO:0000256" key="1">
    <source>
        <dbReference type="ARBA" id="ARBA00004123"/>
    </source>
</evidence>
<dbReference type="GO" id="GO:0004721">
    <property type="term" value="F:phosphoprotein phosphatase activity"/>
    <property type="evidence" value="ECO:0007669"/>
    <property type="project" value="UniProtKB-KW"/>
</dbReference>
<dbReference type="PROSITE" id="PS50056">
    <property type="entry name" value="TYR_PHOSPHATASE_2"/>
    <property type="match status" value="1"/>
</dbReference>
<dbReference type="EMBL" id="BEZZ01000009">
    <property type="protein sequence ID" value="GCC22300.1"/>
    <property type="molecule type" value="Genomic_DNA"/>
</dbReference>
<protein>
    <recommendedName>
        <fullName evidence="9">RNA/RNP complex-1-interacting phosphatase</fullName>
    </recommendedName>
    <alternativeName>
        <fullName evidence="10">Dual specificity protein phosphatase 11</fullName>
    </alternativeName>
    <alternativeName>
        <fullName evidence="11">Phosphatase that interacts with RNA/RNP complex 1</fullName>
    </alternativeName>
</protein>
<dbReference type="PANTHER" id="PTHR10367:SF24">
    <property type="entry name" value="TYROSINE SPECIFIC PROTEIN PHOSPHATASES DOMAIN-CONTAINING PROTEIN"/>
    <property type="match status" value="1"/>
</dbReference>
<evidence type="ECO:0000259" key="13">
    <source>
        <dbReference type="PROSITE" id="PS50056"/>
    </source>
</evidence>
<feature type="compositionally biased region" description="Pro residues" evidence="12">
    <location>
        <begin position="258"/>
        <end position="267"/>
    </location>
</feature>
<keyword evidence="5" id="KW-0904">Protein phosphatase</keyword>
<dbReference type="Pfam" id="PF00782">
    <property type="entry name" value="DSPc"/>
    <property type="match status" value="1"/>
</dbReference>
<evidence type="ECO:0000256" key="10">
    <source>
        <dbReference type="ARBA" id="ARBA00076572"/>
    </source>
</evidence>
<dbReference type="InterPro" id="IPR029021">
    <property type="entry name" value="Prot-tyrosine_phosphatase-like"/>
</dbReference>
<organism evidence="14 15">
    <name type="scientific">Chiloscyllium punctatum</name>
    <name type="common">Brownbanded bambooshark</name>
    <name type="synonym">Hemiscyllium punctatum</name>
    <dbReference type="NCBI Taxonomy" id="137246"/>
    <lineage>
        <taxon>Eukaryota</taxon>
        <taxon>Metazoa</taxon>
        <taxon>Chordata</taxon>
        <taxon>Craniata</taxon>
        <taxon>Vertebrata</taxon>
        <taxon>Chondrichthyes</taxon>
        <taxon>Elasmobranchii</taxon>
        <taxon>Galeomorphii</taxon>
        <taxon>Galeoidea</taxon>
        <taxon>Orectolobiformes</taxon>
        <taxon>Hemiscylliidae</taxon>
        <taxon>Chiloscyllium</taxon>
    </lineage>
</organism>
<keyword evidence="4" id="KW-0694">RNA-binding</keyword>
<proteinExistence type="inferred from homology"/>
<dbReference type="Gene3D" id="3.90.190.10">
    <property type="entry name" value="Protein tyrosine phosphatase superfamily"/>
    <property type="match status" value="1"/>
</dbReference>
<dbReference type="PANTHER" id="PTHR10367">
    <property type="entry name" value="MRNA-CAPPING ENZYME"/>
    <property type="match status" value="1"/>
</dbReference>
<dbReference type="InterPro" id="IPR051029">
    <property type="entry name" value="mRNA_Capping_Enz/RNA_Phosphat"/>
</dbReference>
<evidence type="ECO:0000256" key="4">
    <source>
        <dbReference type="ARBA" id="ARBA00022884"/>
    </source>
</evidence>
<evidence type="ECO:0000256" key="3">
    <source>
        <dbReference type="ARBA" id="ARBA00022801"/>
    </source>
</evidence>
<gene>
    <name evidence="14" type="ORF">chiPu_0000687</name>
</gene>
<evidence type="ECO:0000256" key="12">
    <source>
        <dbReference type="SAM" id="MobiDB-lite"/>
    </source>
</evidence>
<dbReference type="InterPro" id="IPR000387">
    <property type="entry name" value="Tyr_Pase_dom"/>
</dbReference>
<reference evidence="14 15" key="1">
    <citation type="journal article" date="2018" name="Nat. Ecol. Evol.">
        <title>Shark genomes provide insights into elasmobranch evolution and the origin of vertebrates.</title>
        <authorList>
            <person name="Hara Y"/>
            <person name="Yamaguchi K"/>
            <person name="Onimaru K"/>
            <person name="Kadota M"/>
            <person name="Koyanagi M"/>
            <person name="Keeley SD"/>
            <person name="Tatsumi K"/>
            <person name="Tanaka K"/>
            <person name="Motone F"/>
            <person name="Kageyama Y"/>
            <person name="Nozu R"/>
            <person name="Adachi N"/>
            <person name="Nishimura O"/>
            <person name="Nakagawa R"/>
            <person name="Tanegashima C"/>
            <person name="Kiyatake I"/>
            <person name="Matsumoto R"/>
            <person name="Murakumo K"/>
            <person name="Nishida K"/>
            <person name="Terakita A"/>
            <person name="Kuratani S"/>
            <person name="Sato K"/>
            <person name="Hyodo S Kuraku.S."/>
        </authorList>
    </citation>
    <scope>NUCLEOTIDE SEQUENCE [LARGE SCALE GENOMIC DNA]</scope>
</reference>
<evidence type="ECO:0000313" key="14">
    <source>
        <dbReference type="EMBL" id="GCC22300.1"/>
    </source>
</evidence>
<keyword evidence="15" id="KW-1185">Reference proteome</keyword>
<evidence type="ECO:0000256" key="8">
    <source>
        <dbReference type="ARBA" id="ARBA00065987"/>
    </source>
</evidence>
<sequence>MVKKNTVPDGWRGIIPVGKRIPRTRFVAFKVPLKGAISQRLTANQKFSPKDLIAKIKEQNEELGLIIDLTYTTRYYTEKDLPKSVQYQKLYTVGHEVPDDATILQFKRRVRKFLWENVDNDKIIGVHCTGGINRTGYLICRYLIDVEEVDPETSIELFNTARGHKMDGSVYLNDLRSGPMRSNLGIDVFDAEPEPEPEPEILEPFPSYSYKGPHGPRPLLDDFPEPDSRRGPSYGSLPLSARDFDAPPYNRWHDRPRPLPPPLPPPPPSLLYGEHRPLSRFDDFAPEDYDGRSRFNHYSEHRAIRSSEENSRLHSRYAPYSTRLPTPQDRFRDEFERKPYSFSSRRELEPQSSAPYTIFTRDYNHGQPPERGPSLSKLGGGCYDHFDGFREYDWN</sequence>
<feature type="compositionally biased region" description="Basic and acidic residues" evidence="12">
    <location>
        <begin position="329"/>
        <end position="349"/>
    </location>
</feature>
<evidence type="ECO:0000256" key="7">
    <source>
        <dbReference type="ARBA" id="ARBA00054725"/>
    </source>
</evidence>
<evidence type="ECO:0000256" key="11">
    <source>
        <dbReference type="ARBA" id="ARBA00080235"/>
    </source>
</evidence>
<comment type="subcellular location">
    <subcellularLocation>
        <location evidence="1">Nucleus</location>
    </subcellularLocation>
</comment>